<dbReference type="Pfam" id="PF05485">
    <property type="entry name" value="THAP"/>
    <property type="match status" value="1"/>
</dbReference>
<dbReference type="GeneID" id="115266300"/>
<sequence length="528" mass="61087">MSSAKNQDKNDKNALKTCVVEGCGADSKSCPYLFFLKVPQNPERRVDWCDAMGVAVQRGRVYCCTRHFEIPGDFDGDAPSDKSSGIRLKLKSDVLPHKDIPLMHDVRNIYRLFDLMKASGKIEKHCKYLLPTIEHDLKIKVPLNIKPTSLNEAYEYLLERITDYFSSDLPKSRFQLMQMLKSHRDKITEITNKKPLRGTLQGSVMLKTVQPFLQYEAKACLDIPIGHKELEQLYFVLEANQLKAFFRPITATSPISGSDDNDFKDLFFLPGIRVNLTIPFVELTREVALNSEKFIVNTSSIPKTSDSKPNGLEWFQKVDKPYRLKSSKVGQNVTLEYLDILINMFQKYEFMMSQRQRSTLISLLQLTRKDLSEYEMKELQITYCRYLSRYKYHRTINEDIAQDLGDEELFMFVKEVVNPELNFQFSTAIDTDVASIGKIEQFFRPILGYINEQAEYTDGEPYLKFAEQLKKAITYTCQECNTTFDSPLAHLTIKEHRFCGTKKWTCVHCKESFVEMKLAGDMWSHKCS</sequence>
<evidence type="ECO:0000259" key="6">
    <source>
        <dbReference type="PROSITE" id="PS50950"/>
    </source>
</evidence>
<evidence type="ECO:0000313" key="8">
    <source>
        <dbReference type="Proteomes" id="UP000069940"/>
    </source>
</evidence>
<reference evidence="7" key="2">
    <citation type="submission" date="2025-05" db="UniProtKB">
        <authorList>
            <consortium name="EnsemblMetazoa"/>
        </authorList>
    </citation>
    <scope>IDENTIFICATION</scope>
    <source>
        <strain evidence="7">Foshan</strain>
    </source>
</reference>
<keyword evidence="4 5" id="KW-0238">DNA-binding</keyword>
<evidence type="ECO:0000313" key="7">
    <source>
        <dbReference type="EnsemblMetazoa" id="AALFPA23_009622.P13296"/>
    </source>
</evidence>
<evidence type="ECO:0000256" key="3">
    <source>
        <dbReference type="ARBA" id="ARBA00022833"/>
    </source>
</evidence>
<dbReference type="SUPFAM" id="SSF57716">
    <property type="entry name" value="Glucocorticoid receptor-like (DNA-binding domain)"/>
    <property type="match status" value="1"/>
</dbReference>
<evidence type="ECO:0000256" key="1">
    <source>
        <dbReference type="ARBA" id="ARBA00022723"/>
    </source>
</evidence>
<dbReference type="SMART" id="SM00980">
    <property type="entry name" value="THAP"/>
    <property type="match status" value="1"/>
</dbReference>
<evidence type="ECO:0000256" key="5">
    <source>
        <dbReference type="PROSITE-ProRule" id="PRU00309"/>
    </source>
</evidence>
<name>A0ABM1YJ59_AEDAL</name>
<evidence type="ECO:0000256" key="2">
    <source>
        <dbReference type="ARBA" id="ARBA00022771"/>
    </source>
</evidence>
<feature type="domain" description="THAP-type" evidence="6">
    <location>
        <begin position="14"/>
        <end position="99"/>
    </location>
</feature>
<keyword evidence="3" id="KW-0862">Zinc</keyword>
<keyword evidence="2 5" id="KW-0863">Zinc-finger</keyword>
<evidence type="ECO:0000256" key="4">
    <source>
        <dbReference type="ARBA" id="ARBA00023125"/>
    </source>
</evidence>
<dbReference type="EnsemblMetazoa" id="AALFPA23_009622.R13296">
    <property type="protein sequence ID" value="AALFPA23_009622.P13296"/>
    <property type="gene ID" value="AALFPA23_009622"/>
</dbReference>
<dbReference type="PROSITE" id="PS50950">
    <property type="entry name" value="ZF_THAP"/>
    <property type="match status" value="1"/>
</dbReference>
<organism evidence="7 8">
    <name type="scientific">Aedes albopictus</name>
    <name type="common">Asian tiger mosquito</name>
    <name type="synonym">Stegomyia albopicta</name>
    <dbReference type="NCBI Taxonomy" id="7160"/>
    <lineage>
        <taxon>Eukaryota</taxon>
        <taxon>Metazoa</taxon>
        <taxon>Ecdysozoa</taxon>
        <taxon>Arthropoda</taxon>
        <taxon>Hexapoda</taxon>
        <taxon>Insecta</taxon>
        <taxon>Pterygota</taxon>
        <taxon>Neoptera</taxon>
        <taxon>Endopterygota</taxon>
        <taxon>Diptera</taxon>
        <taxon>Nematocera</taxon>
        <taxon>Culicoidea</taxon>
        <taxon>Culicidae</taxon>
        <taxon>Culicinae</taxon>
        <taxon>Aedini</taxon>
        <taxon>Aedes</taxon>
        <taxon>Stegomyia</taxon>
    </lineage>
</organism>
<dbReference type="Proteomes" id="UP000069940">
    <property type="component" value="Unassembled WGS sequence"/>
</dbReference>
<protein>
    <recommendedName>
        <fullName evidence="6">THAP-type domain-containing protein</fullName>
    </recommendedName>
</protein>
<dbReference type="InterPro" id="IPR006612">
    <property type="entry name" value="THAP_Znf"/>
</dbReference>
<keyword evidence="1" id="KW-0479">Metal-binding</keyword>
<reference evidence="8" key="1">
    <citation type="journal article" date="2015" name="Proc. Natl. Acad. Sci. U.S.A.">
        <title>Genome sequence of the Asian Tiger mosquito, Aedes albopictus, reveals insights into its biology, genetics, and evolution.</title>
        <authorList>
            <person name="Chen X.G."/>
            <person name="Jiang X."/>
            <person name="Gu J."/>
            <person name="Xu M."/>
            <person name="Wu Y."/>
            <person name="Deng Y."/>
            <person name="Zhang C."/>
            <person name="Bonizzoni M."/>
            <person name="Dermauw W."/>
            <person name="Vontas J."/>
            <person name="Armbruster P."/>
            <person name="Huang X."/>
            <person name="Yang Y."/>
            <person name="Zhang H."/>
            <person name="He W."/>
            <person name="Peng H."/>
            <person name="Liu Y."/>
            <person name="Wu K."/>
            <person name="Chen J."/>
            <person name="Lirakis M."/>
            <person name="Topalis P."/>
            <person name="Van Leeuwen T."/>
            <person name="Hall A.B."/>
            <person name="Jiang X."/>
            <person name="Thorpe C."/>
            <person name="Mueller R.L."/>
            <person name="Sun C."/>
            <person name="Waterhouse R.M."/>
            <person name="Yan G."/>
            <person name="Tu Z.J."/>
            <person name="Fang X."/>
            <person name="James A.A."/>
        </authorList>
    </citation>
    <scope>NUCLEOTIDE SEQUENCE [LARGE SCALE GENOMIC DNA]</scope>
    <source>
        <strain evidence="8">Foshan</strain>
    </source>
</reference>
<accession>A0ABM1YJ59</accession>
<keyword evidence="8" id="KW-1185">Reference proteome</keyword>
<proteinExistence type="predicted"/>
<dbReference type="RefSeq" id="XP_029728140.2">
    <property type="nucleotide sequence ID" value="XM_029872280.2"/>
</dbReference>